<evidence type="ECO:0000313" key="3">
    <source>
        <dbReference type="Proteomes" id="UP001595912"/>
    </source>
</evidence>
<dbReference type="NCBIfam" id="TIGR03086">
    <property type="entry name" value="TIGR03086 family metal-binding protein"/>
    <property type="match status" value="1"/>
</dbReference>
<feature type="domain" description="Mycothiol-dependent maleylpyruvate isomerase metal-binding" evidence="1">
    <location>
        <begin position="12"/>
        <end position="122"/>
    </location>
</feature>
<evidence type="ECO:0000313" key="2">
    <source>
        <dbReference type="EMBL" id="MFC4999011.1"/>
    </source>
</evidence>
<name>A0ABV9VWK0_9ACTN</name>
<dbReference type="InterPro" id="IPR034660">
    <property type="entry name" value="DinB/YfiT-like"/>
</dbReference>
<proteinExistence type="predicted"/>
<dbReference type="Pfam" id="PF11716">
    <property type="entry name" value="MDMPI_N"/>
    <property type="match status" value="1"/>
</dbReference>
<sequence>MPSEPTVAELYARAADAFAGQVRAIGGHWTAPTPCAGWDVRALVQHVVEEDLWTVPLFAGRTVAEVGDVAAGDPLDAAAAAREAVAAAGAMERIVHLSFGDVPGHEYAMQLTADHLVHAWDLGRALGADPDLDPETVAAVLAWFEGTEDAYRQAGLIGPRGVVPTGAGPTHTLLAMFGRQP</sequence>
<comment type="caution">
    <text evidence="2">The sequence shown here is derived from an EMBL/GenBank/DDBJ whole genome shotgun (WGS) entry which is preliminary data.</text>
</comment>
<evidence type="ECO:0000259" key="1">
    <source>
        <dbReference type="Pfam" id="PF11716"/>
    </source>
</evidence>
<reference evidence="3" key="1">
    <citation type="journal article" date="2019" name="Int. J. Syst. Evol. Microbiol.">
        <title>The Global Catalogue of Microorganisms (GCM) 10K type strain sequencing project: providing services to taxonomists for standard genome sequencing and annotation.</title>
        <authorList>
            <consortium name="The Broad Institute Genomics Platform"/>
            <consortium name="The Broad Institute Genome Sequencing Center for Infectious Disease"/>
            <person name="Wu L."/>
            <person name="Ma J."/>
        </authorList>
    </citation>
    <scope>NUCLEOTIDE SEQUENCE [LARGE SCALE GENOMIC DNA]</scope>
    <source>
        <strain evidence="3">CGMCC 4.7152</strain>
    </source>
</reference>
<dbReference type="InterPro" id="IPR017520">
    <property type="entry name" value="CHP03086"/>
</dbReference>
<dbReference type="NCBIfam" id="TIGR03083">
    <property type="entry name" value="maleylpyruvate isomerase family mycothiol-dependent enzyme"/>
    <property type="match status" value="1"/>
</dbReference>
<protein>
    <submittedName>
        <fullName evidence="2">TIGR03086 family metal-binding protein</fullName>
    </submittedName>
</protein>
<accession>A0ABV9VWK0</accession>
<gene>
    <name evidence="2" type="ORF">ACFPIJ_14335</name>
</gene>
<dbReference type="SUPFAM" id="SSF109854">
    <property type="entry name" value="DinB/YfiT-like putative metalloenzymes"/>
    <property type="match status" value="1"/>
</dbReference>
<dbReference type="InterPro" id="IPR024344">
    <property type="entry name" value="MDMPI_metal-binding"/>
</dbReference>
<keyword evidence="3" id="KW-1185">Reference proteome</keyword>
<dbReference type="RefSeq" id="WP_380115304.1">
    <property type="nucleotide sequence ID" value="NZ_JBHSIU010000014.1"/>
</dbReference>
<dbReference type="Proteomes" id="UP001595912">
    <property type="component" value="Unassembled WGS sequence"/>
</dbReference>
<dbReference type="EMBL" id="JBHSIU010000014">
    <property type="protein sequence ID" value="MFC4999011.1"/>
    <property type="molecule type" value="Genomic_DNA"/>
</dbReference>
<dbReference type="InterPro" id="IPR017517">
    <property type="entry name" value="Maleyloyr_isom"/>
</dbReference>
<organism evidence="2 3">
    <name type="scientific">Dactylosporangium cerinum</name>
    <dbReference type="NCBI Taxonomy" id="1434730"/>
    <lineage>
        <taxon>Bacteria</taxon>
        <taxon>Bacillati</taxon>
        <taxon>Actinomycetota</taxon>
        <taxon>Actinomycetes</taxon>
        <taxon>Micromonosporales</taxon>
        <taxon>Micromonosporaceae</taxon>
        <taxon>Dactylosporangium</taxon>
    </lineage>
</organism>